<evidence type="ECO:0000256" key="8">
    <source>
        <dbReference type="ARBA" id="ARBA00022801"/>
    </source>
</evidence>
<evidence type="ECO:0000256" key="9">
    <source>
        <dbReference type="ARBA" id="ARBA00022833"/>
    </source>
</evidence>
<dbReference type="PANTHER" id="PTHR35864:SF1">
    <property type="entry name" value="ZINC METALLOPROTEASE YWHC-RELATED"/>
    <property type="match status" value="1"/>
</dbReference>
<reference evidence="15 16" key="1">
    <citation type="journal article" date="2017" name="ISME J.">
        <title>Energy and carbon metabolisms in a deep terrestrial subsurface fluid microbial community.</title>
        <authorList>
            <person name="Momper L."/>
            <person name="Jungbluth S.P."/>
            <person name="Lee M.D."/>
            <person name="Amend J.P."/>
        </authorList>
    </citation>
    <scope>NUCLEOTIDE SEQUENCE [LARGE SCALE GENOMIC DNA]</scope>
    <source>
        <strain evidence="15">SURF_5</strain>
    </source>
</reference>
<evidence type="ECO:0000259" key="14">
    <source>
        <dbReference type="Pfam" id="PF02163"/>
    </source>
</evidence>
<dbReference type="InterPro" id="IPR008915">
    <property type="entry name" value="Peptidase_M50"/>
</dbReference>
<evidence type="ECO:0000256" key="10">
    <source>
        <dbReference type="ARBA" id="ARBA00022989"/>
    </source>
</evidence>
<dbReference type="InterPro" id="IPR044537">
    <property type="entry name" value="Rip2-like"/>
</dbReference>
<comment type="similarity">
    <text evidence="3">Belongs to the peptidase M50B family.</text>
</comment>
<evidence type="ECO:0000256" key="5">
    <source>
        <dbReference type="ARBA" id="ARBA00022670"/>
    </source>
</evidence>
<feature type="transmembrane region" description="Helical" evidence="13">
    <location>
        <begin position="50"/>
        <end position="72"/>
    </location>
</feature>
<dbReference type="GO" id="GO:0008237">
    <property type="term" value="F:metallopeptidase activity"/>
    <property type="evidence" value="ECO:0007669"/>
    <property type="project" value="UniProtKB-KW"/>
</dbReference>
<dbReference type="GO" id="GO:0005886">
    <property type="term" value="C:plasma membrane"/>
    <property type="evidence" value="ECO:0007669"/>
    <property type="project" value="UniProtKB-SubCell"/>
</dbReference>
<keyword evidence="10 13" id="KW-1133">Transmembrane helix</keyword>
<dbReference type="Pfam" id="PF02163">
    <property type="entry name" value="Peptidase_M50"/>
    <property type="match status" value="1"/>
</dbReference>
<evidence type="ECO:0000256" key="1">
    <source>
        <dbReference type="ARBA" id="ARBA00001947"/>
    </source>
</evidence>
<feature type="transmembrane region" description="Helical" evidence="13">
    <location>
        <begin position="137"/>
        <end position="158"/>
    </location>
</feature>
<evidence type="ECO:0000256" key="2">
    <source>
        <dbReference type="ARBA" id="ARBA00004651"/>
    </source>
</evidence>
<keyword evidence="5 15" id="KW-0645">Protease</keyword>
<dbReference type="EMBL" id="QZKU01000102">
    <property type="protein sequence ID" value="RJP18343.1"/>
    <property type="molecule type" value="Genomic_DNA"/>
</dbReference>
<keyword evidence="7" id="KW-0479">Metal-binding</keyword>
<name>A0A3A4NA37_ABYX5</name>
<evidence type="ECO:0000256" key="4">
    <source>
        <dbReference type="ARBA" id="ARBA00022475"/>
    </source>
</evidence>
<comment type="caution">
    <text evidence="15">The sequence shown here is derived from an EMBL/GenBank/DDBJ whole genome shotgun (WGS) entry which is preliminary data.</text>
</comment>
<dbReference type="Proteomes" id="UP000265882">
    <property type="component" value="Unassembled WGS sequence"/>
</dbReference>
<accession>A0A3A4NA37</accession>
<evidence type="ECO:0000256" key="3">
    <source>
        <dbReference type="ARBA" id="ARBA00007931"/>
    </source>
</evidence>
<feature type="domain" description="Peptidase M50" evidence="14">
    <location>
        <begin position="11"/>
        <end position="181"/>
    </location>
</feature>
<evidence type="ECO:0000256" key="7">
    <source>
        <dbReference type="ARBA" id="ARBA00022723"/>
    </source>
</evidence>
<dbReference type="PANTHER" id="PTHR35864">
    <property type="entry name" value="ZINC METALLOPROTEASE MJ0611-RELATED"/>
    <property type="match status" value="1"/>
</dbReference>
<keyword evidence="9" id="KW-0862">Zinc</keyword>
<keyword evidence="11" id="KW-0482">Metalloprotease</keyword>
<comment type="subcellular location">
    <subcellularLocation>
        <location evidence="2">Cell membrane</location>
        <topology evidence="2">Multi-pass membrane protein</topology>
    </subcellularLocation>
</comment>
<keyword evidence="12 13" id="KW-0472">Membrane</keyword>
<evidence type="ECO:0000313" key="16">
    <source>
        <dbReference type="Proteomes" id="UP000265882"/>
    </source>
</evidence>
<keyword evidence="8" id="KW-0378">Hydrolase</keyword>
<protein>
    <submittedName>
        <fullName evidence="15">Site-2 protease family protein</fullName>
    </submittedName>
</protein>
<sequence length="213" mass="23757">MPDLVELLPLYVVLLFSACFHEVAHAWTAYMCGDDTARLSGRLTLNPIVHIDPIGTIIFPLLGLVMGARFLFGWAKPVPVNPSRFRSYRRDDILVSLSGITANLLLALLAASIFRTITTFSGLFMGSAVAGIILKLLYYLMTINVVLAVFNLVPIPPLDGSRVLFHFLPRRAAWQFQKLERYGFILLILFLYVGIFRGILGVPLKIFYVIAGI</sequence>
<evidence type="ECO:0000313" key="15">
    <source>
        <dbReference type="EMBL" id="RJP18343.1"/>
    </source>
</evidence>
<feature type="transmembrane region" description="Helical" evidence="13">
    <location>
        <begin position="93"/>
        <end position="117"/>
    </location>
</feature>
<gene>
    <name evidence="15" type="ORF">C4520_14540</name>
</gene>
<dbReference type="CDD" id="cd06158">
    <property type="entry name" value="S2P-M50_like_1"/>
    <property type="match status" value="1"/>
</dbReference>
<evidence type="ECO:0000256" key="11">
    <source>
        <dbReference type="ARBA" id="ARBA00023049"/>
    </source>
</evidence>
<dbReference type="AlphaFoldDB" id="A0A3A4NA37"/>
<evidence type="ECO:0000256" key="12">
    <source>
        <dbReference type="ARBA" id="ARBA00023136"/>
    </source>
</evidence>
<dbReference type="GO" id="GO:0006508">
    <property type="term" value="P:proteolysis"/>
    <property type="evidence" value="ECO:0007669"/>
    <property type="project" value="UniProtKB-KW"/>
</dbReference>
<dbReference type="InterPro" id="IPR052348">
    <property type="entry name" value="Metallopeptidase_M50B"/>
</dbReference>
<proteinExistence type="inferred from homology"/>
<keyword evidence="4" id="KW-1003">Cell membrane</keyword>
<comment type="cofactor">
    <cofactor evidence="1">
        <name>Zn(2+)</name>
        <dbReference type="ChEBI" id="CHEBI:29105"/>
    </cofactor>
</comment>
<feature type="transmembrane region" description="Helical" evidence="13">
    <location>
        <begin position="179"/>
        <end position="200"/>
    </location>
</feature>
<organism evidence="15 16">
    <name type="scientific">Abyssobacteria bacterium (strain SURF_5)</name>
    <dbReference type="NCBI Taxonomy" id="2093360"/>
    <lineage>
        <taxon>Bacteria</taxon>
        <taxon>Pseudomonadati</taxon>
        <taxon>Candidatus Hydrogenedentota</taxon>
        <taxon>Candidatus Abyssobacteria</taxon>
    </lineage>
</organism>
<evidence type="ECO:0000256" key="13">
    <source>
        <dbReference type="SAM" id="Phobius"/>
    </source>
</evidence>
<keyword evidence="6 13" id="KW-0812">Transmembrane</keyword>
<evidence type="ECO:0000256" key="6">
    <source>
        <dbReference type="ARBA" id="ARBA00022692"/>
    </source>
</evidence>
<dbReference type="GO" id="GO:0046872">
    <property type="term" value="F:metal ion binding"/>
    <property type="evidence" value="ECO:0007669"/>
    <property type="project" value="UniProtKB-KW"/>
</dbReference>